<protein>
    <submittedName>
        <fullName evidence="2">Uncharacterized protein</fullName>
    </submittedName>
</protein>
<sequence length="82" mass="9162">MKLTRVAYISAPFGPMVEKYGEAAAWERLDRIPDIHLGKPADASQIPLNESLYLSVTDPKFYDGSSNPPSDRPPVTYTENHK</sequence>
<feature type="non-terminal residue" evidence="2">
    <location>
        <position position="82"/>
    </location>
</feature>
<proteinExistence type="predicted"/>
<accession>A0A0L0EYR0</accession>
<evidence type="ECO:0000313" key="2">
    <source>
        <dbReference type="EMBL" id="KNC69582.1"/>
    </source>
</evidence>
<reference evidence="2 3" key="1">
    <citation type="submission" date="2011-02" db="EMBL/GenBank/DDBJ databases">
        <title>The Genome Sequence of Sphaeroforma arctica JP610.</title>
        <authorList>
            <consortium name="The Broad Institute Genome Sequencing Platform"/>
            <person name="Russ C."/>
            <person name="Cuomo C."/>
            <person name="Young S.K."/>
            <person name="Zeng Q."/>
            <person name="Gargeya S."/>
            <person name="Alvarado L."/>
            <person name="Berlin A."/>
            <person name="Chapman S.B."/>
            <person name="Chen Z."/>
            <person name="Freedman E."/>
            <person name="Gellesch M."/>
            <person name="Goldberg J."/>
            <person name="Griggs A."/>
            <person name="Gujja S."/>
            <person name="Heilman E."/>
            <person name="Heiman D."/>
            <person name="Howarth C."/>
            <person name="Mehta T."/>
            <person name="Neiman D."/>
            <person name="Pearson M."/>
            <person name="Roberts A."/>
            <person name="Saif S."/>
            <person name="Shea T."/>
            <person name="Shenoy N."/>
            <person name="Sisk P."/>
            <person name="Stolte C."/>
            <person name="Sykes S."/>
            <person name="White J."/>
            <person name="Yandava C."/>
            <person name="Burger G."/>
            <person name="Gray M.W."/>
            <person name="Holland P.W.H."/>
            <person name="King N."/>
            <person name="Lang F.B.F."/>
            <person name="Roger A.J."/>
            <person name="Ruiz-Trillo I."/>
            <person name="Haas B."/>
            <person name="Nusbaum C."/>
            <person name="Birren B."/>
        </authorList>
    </citation>
    <scope>NUCLEOTIDE SEQUENCE [LARGE SCALE GENOMIC DNA]</scope>
    <source>
        <strain evidence="2 3">JP610</strain>
    </source>
</reference>
<keyword evidence="3" id="KW-1185">Reference proteome</keyword>
<organism evidence="2 3">
    <name type="scientific">Sphaeroforma arctica JP610</name>
    <dbReference type="NCBI Taxonomy" id="667725"/>
    <lineage>
        <taxon>Eukaryota</taxon>
        <taxon>Ichthyosporea</taxon>
        <taxon>Ichthyophonida</taxon>
        <taxon>Sphaeroforma</taxon>
    </lineage>
</organism>
<dbReference type="EMBL" id="KQ254273">
    <property type="protein sequence ID" value="KNC69582.1"/>
    <property type="molecule type" value="Genomic_DNA"/>
</dbReference>
<gene>
    <name evidence="2" type="ORF">SARC_17904</name>
</gene>
<feature type="region of interest" description="Disordered" evidence="1">
    <location>
        <begin position="60"/>
        <end position="82"/>
    </location>
</feature>
<dbReference type="Proteomes" id="UP000054560">
    <property type="component" value="Unassembled WGS sequence"/>
</dbReference>
<name>A0A0L0EYR0_9EUKA</name>
<evidence type="ECO:0000256" key="1">
    <source>
        <dbReference type="SAM" id="MobiDB-lite"/>
    </source>
</evidence>
<evidence type="ECO:0000313" key="3">
    <source>
        <dbReference type="Proteomes" id="UP000054560"/>
    </source>
</evidence>
<dbReference type="AlphaFoldDB" id="A0A0L0EYR0"/>
<dbReference type="RefSeq" id="XP_014143484.1">
    <property type="nucleotide sequence ID" value="XM_014288009.1"/>
</dbReference>
<dbReference type="GeneID" id="25918408"/>